<dbReference type="InterPro" id="IPR013087">
    <property type="entry name" value="Znf_C2H2_type"/>
</dbReference>
<evidence type="ECO:0000313" key="7">
    <source>
        <dbReference type="EMBL" id="CAG6473449.1"/>
    </source>
</evidence>
<keyword evidence="3 5" id="KW-0863">Zinc-finger</keyword>
<dbReference type="AlphaFoldDB" id="A0A8D8BG89"/>
<feature type="domain" description="C2H2-type" evidence="6">
    <location>
        <begin position="199"/>
        <end position="226"/>
    </location>
</feature>
<evidence type="ECO:0000256" key="5">
    <source>
        <dbReference type="PROSITE-ProRule" id="PRU00042"/>
    </source>
</evidence>
<feature type="domain" description="C2H2-type" evidence="6">
    <location>
        <begin position="91"/>
        <end position="114"/>
    </location>
</feature>
<dbReference type="Gene3D" id="3.30.160.60">
    <property type="entry name" value="Classic Zinc Finger"/>
    <property type="match status" value="1"/>
</dbReference>
<dbReference type="PROSITE" id="PS00028">
    <property type="entry name" value="ZINC_FINGER_C2H2_1"/>
    <property type="match status" value="4"/>
</dbReference>
<dbReference type="SMART" id="SM00355">
    <property type="entry name" value="ZnF_C2H2"/>
    <property type="match status" value="5"/>
</dbReference>
<dbReference type="SUPFAM" id="SSF57667">
    <property type="entry name" value="beta-beta-alpha zinc fingers"/>
    <property type="match status" value="2"/>
</dbReference>
<reference evidence="7" key="1">
    <citation type="submission" date="2021-05" db="EMBL/GenBank/DDBJ databases">
        <authorList>
            <person name="Alioto T."/>
            <person name="Alioto T."/>
            <person name="Gomez Garrido J."/>
        </authorList>
    </citation>
    <scope>NUCLEOTIDE SEQUENCE</scope>
</reference>
<feature type="domain" description="C2H2-type" evidence="6">
    <location>
        <begin position="229"/>
        <end position="252"/>
    </location>
</feature>
<dbReference type="PANTHER" id="PTHR24379">
    <property type="entry name" value="KRAB AND ZINC FINGER DOMAIN-CONTAINING"/>
    <property type="match status" value="1"/>
</dbReference>
<organism evidence="7">
    <name type="scientific">Culex pipiens</name>
    <name type="common">House mosquito</name>
    <dbReference type="NCBI Taxonomy" id="7175"/>
    <lineage>
        <taxon>Eukaryota</taxon>
        <taxon>Metazoa</taxon>
        <taxon>Ecdysozoa</taxon>
        <taxon>Arthropoda</taxon>
        <taxon>Hexapoda</taxon>
        <taxon>Insecta</taxon>
        <taxon>Pterygota</taxon>
        <taxon>Neoptera</taxon>
        <taxon>Endopterygota</taxon>
        <taxon>Diptera</taxon>
        <taxon>Nematocera</taxon>
        <taxon>Culicoidea</taxon>
        <taxon>Culicidae</taxon>
        <taxon>Culicinae</taxon>
        <taxon>Culicini</taxon>
        <taxon>Culex</taxon>
        <taxon>Culex</taxon>
    </lineage>
</organism>
<sequence>MIPNSISLLCNSLSSCTGGGKQKCETSKQNQTKPDSCFLLTLPEAECGFNQREPSWAMDCPQEDPVWEPKKEFTLAAIVKQEQPVSDFGDFYCAKCDKIFVDRTRFHMHLASHTKMCCKFCKKEFNCRTAFEKHVKECEIISEVEILQDGDVFICPKCFKTFAMKELCLRHVHFHNIILRSHERKRLEQKPETTQSQSLKCAECPKKFISQLNFDRHVKMHVDLRIGTYKCKTCSQHFPSDRELIDHSFVAHGKFQNAVQAEPKRRKQKIPARKTKFVLPKKDIFRSMAEISSQKKE</sequence>
<protein>
    <submittedName>
        <fullName evidence="7">Zinc finger protein 425</fullName>
    </submittedName>
</protein>
<dbReference type="Pfam" id="PF00096">
    <property type="entry name" value="zf-C2H2"/>
    <property type="match status" value="1"/>
</dbReference>
<evidence type="ECO:0000256" key="2">
    <source>
        <dbReference type="ARBA" id="ARBA00022737"/>
    </source>
</evidence>
<dbReference type="PROSITE" id="PS50157">
    <property type="entry name" value="ZINC_FINGER_C2H2_2"/>
    <property type="match status" value="3"/>
</dbReference>
<evidence type="ECO:0000256" key="4">
    <source>
        <dbReference type="ARBA" id="ARBA00022833"/>
    </source>
</evidence>
<evidence type="ECO:0000256" key="1">
    <source>
        <dbReference type="ARBA" id="ARBA00022723"/>
    </source>
</evidence>
<name>A0A8D8BG89_CULPI</name>
<accession>A0A8D8BG89</accession>
<dbReference type="PANTHER" id="PTHR24379:SF121">
    <property type="entry name" value="C2H2-TYPE DOMAIN-CONTAINING PROTEIN"/>
    <property type="match status" value="1"/>
</dbReference>
<evidence type="ECO:0000259" key="6">
    <source>
        <dbReference type="PROSITE" id="PS50157"/>
    </source>
</evidence>
<proteinExistence type="predicted"/>
<keyword evidence="2" id="KW-0677">Repeat</keyword>
<evidence type="ECO:0000256" key="3">
    <source>
        <dbReference type="ARBA" id="ARBA00022771"/>
    </source>
</evidence>
<dbReference type="InterPro" id="IPR036236">
    <property type="entry name" value="Znf_C2H2_sf"/>
</dbReference>
<keyword evidence="4" id="KW-0862">Zinc</keyword>
<keyword evidence="1" id="KW-0479">Metal-binding</keyword>
<dbReference type="GO" id="GO:0008270">
    <property type="term" value="F:zinc ion binding"/>
    <property type="evidence" value="ECO:0007669"/>
    <property type="project" value="UniProtKB-KW"/>
</dbReference>
<dbReference type="EMBL" id="HBUE01072788">
    <property type="protein sequence ID" value="CAG6473449.1"/>
    <property type="molecule type" value="Transcribed_RNA"/>
</dbReference>